<sequence>MTVYVDTASPQEAEQWVKHPFIAGITTNPLLLAELKVDDRFEHLQQLSKLLTKEQKLMVQAVGSTPDELLEDARTIHEMLPKTVLKIPADANGFSIAPTLVSDDIELTFTAVFSAAQGILTAFADGHFVTPYVGRMQDAKIDAWAHVEDMLDAFSAHELDAHVLAASLRTPEDVAQAFALGCHVTAKPSILKQCLTPIQTEAMVKEFNATRKLHKQAEME</sequence>
<protein>
    <recommendedName>
        <fullName evidence="3">Fructose-6-phosphate aldolase</fullName>
    </recommendedName>
</protein>
<name>A0A7T9DJH0_9ARCH</name>
<evidence type="ECO:0000313" key="2">
    <source>
        <dbReference type="EMBL" id="QQR92463.1"/>
    </source>
</evidence>
<evidence type="ECO:0000256" key="1">
    <source>
        <dbReference type="ARBA" id="ARBA00023270"/>
    </source>
</evidence>
<reference evidence="2" key="1">
    <citation type="submission" date="2020-11" db="EMBL/GenBank/DDBJ databases">
        <title>Connecting structure to function with the recovery of over 1000 high-quality activated sludge metagenome-assembled genomes encoding full-length rRNA genes using long-read sequencing.</title>
        <authorList>
            <person name="Singleton C.M."/>
            <person name="Petriglieri F."/>
            <person name="Kristensen J.M."/>
            <person name="Kirkegaard R.H."/>
            <person name="Michaelsen T.Y."/>
            <person name="Andersen M.H."/>
            <person name="Karst S.M."/>
            <person name="Dueholm M.S."/>
            <person name="Nielsen P.H."/>
            <person name="Albertsen M."/>
        </authorList>
    </citation>
    <scope>NUCLEOTIDE SEQUENCE</scope>
    <source>
        <strain evidence="2">Fred_18-Q3-R57-64_BAT3C.431</strain>
    </source>
</reference>
<dbReference type="EMBL" id="CP064981">
    <property type="protein sequence ID" value="QQR92463.1"/>
    <property type="molecule type" value="Genomic_DNA"/>
</dbReference>
<gene>
    <name evidence="2" type="ORF">IPJ89_04920</name>
</gene>
<dbReference type="Pfam" id="PF00923">
    <property type="entry name" value="TAL_FSA"/>
    <property type="match status" value="1"/>
</dbReference>
<dbReference type="PANTHER" id="PTHR10683:SF28">
    <property type="entry name" value="TRANSALDOLASE C"/>
    <property type="match status" value="1"/>
</dbReference>
<dbReference type="SUPFAM" id="SSF51569">
    <property type="entry name" value="Aldolase"/>
    <property type="match status" value="1"/>
</dbReference>
<dbReference type="InterPro" id="IPR001585">
    <property type="entry name" value="TAL/FSA"/>
</dbReference>
<accession>A0A7T9DJH0</accession>
<dbReference type="GO" id="GO:0005975">
    <property type="term" value="P:carbohydrate metabolic process"/>
    <property type="evidence" value="ECO:0007669"/>
    <property type="project" value="InterPro"/>
</dbReference>
<dbReference type="InterPro" id="IPR013785">
    <property type="entry name" value="Aldolase_TIM"/>
</dbReference>
<dbReference type="Gene3D" id="3.20.20.70">
    <property type="entry name" value="Aldolase class I"/>
    <property type="match status" value="1"/>
</dbReference>
<organism evidence="2">
    <name type="scientific">Candidatus Iainarchaeum sp</name>
    <dbReference type="NCBI Taxonomy" id="3101447"/>
    <lineage>
        <taxon>Archaea</taxon>
        <taxon>Candidatus Iainarchaeota</taxon>
        <taxon>Candidatus Iainarchaeia</taxon>
        <taxon>Candidatus Iainarchaeales</taxon>
        <taxon>Candidatus Iainarchaeaceae</taxon>
        <taxon>Candidatus Iainarchaeum</taxon>
    </lineage>
</organism>
<evidence type="ECO:0008006" key="3">
    <source>
        <dbReference type="Google" id="ProtNLM"/>
    </source>
</evidence>
<dbReference type="PANTHER" id="PTHR10683">
    <property type="entry name" value="TRANSALDOLASE"/>
    <property type="match status" value="1"/>
</dbReference>
<proteinExistence type="predicted"/>
<keyword evidence="1" id="KW-0704">Schiff base</keyword>
<dbReference type="AlphaFoldDB" id="A0A7T9DJH0"/>
<dbReference type="Proteomes" id="UP000596004">
    <property type="component" value="Chromosome"/>
</dbReference>